<dbReference type="GO" id="GO:0009247">
    <property type="term" value="P:glycolipid biosynthetic process"/>
    <property type="evidence" value="ECO:0007669"/>
    <property type="project" value="TreeGrafter"/>
</dbReference>
<dbReference type="InterPro" id="IPR039528">
    <property type="entry name" value="DPM1-like"/>
</dbReference>
<evidence type="ECO:0000256" key="2">
    <source>
        <dbReference type="ARBA" id="ARBA00022676"/>
    </source>
</evidence>
<evidence type="ECO:0000313" key="7">
    <source>
        <dbReference type="Proteomes" id="UP000278886"/>
    </source>
</evidence>
<feature type="domain" description="Glycosyltransferase 2-like" evidence="5">
    <location>
        <begin position="17"/>
        <end position="181"/>
    </location>
</feature>
<dbReference type="KEGG" id="lyd:D7I47_08670"/>
<evidence type="ECO:0000256" key="1">
    <source>
        <dbReference type="ARBA" id="ARBA00006739"/>
    </source>
</evidence>
<evidence type="ECO:0000256" key="4">
    <source>
        <dbReference type="SAM" id="MobiDB-lite"/>
    </source>
</evidence>
<keyword evidence="3" id="KW-0808">Transferase</keyword>
<dbReference type="OrthoDB" id="9810303at2"/>
<feature type="region of interest" description="Disordered" evidence="4">
    <location>
        <begin position="252"/>
        <end position="277"/>
    </location>
</feature>
<evidence type="ECO:0000259" key="5">
    <source>
        <dbReference type="Pfam" id="PF00535"/>
    </source>
</evidence>
<protein>
    <submittedName>
        <fullName evidence="6">Polyprenol monophosphomannose synthase</fullName>
    </submittedName>
</protein>
<keyword evidence="7" id="KW-1185">Reference proteome</keyword>
<dbReference type="CDD" id="cd06442">
    <property type="entry name" value="DPM1_like"/>
    <property type="match status" value="1"/>
</dbReference>
<dbReference type="SUPFAM" id="SSF53448">
    <property type="entry name" value="Nucleotide-diphospho-sugar transferases"/>
    <property type="match status" value="1"/>
</dbReference>
<name>A0A387B904_9MICO</name>
<evidence type="ECO:0000313" key="6">
    <source>
        <dbReference type="EMBL" id="AYF98321.1"/>
    </source>
</evidence>
<dbReference type="GO" id="GO:0004582">
    <property type="term" value="F:dolichyl-phosphate beta-D-mannosyltransferase activity"/>
    <property type="evidence" value="ECO:0007669"/>
    <property type="project" value="InterPro"/>
</dbReference>
<dbReference type="GO" id="GO:0016020">
    <property type="term" value="C:membrane"/>
    <property type="evidence" value="ECO:0007669"/>
    <property type="project" value="GOC"/>
</dbReference>
<dbReference type="Gene3D" id="3.90.550.10">
    <property type="entry name" value="Spore Coat Polysaccharide Biosynthesis Protein SpsA, Chain A"/>
    <property type="match status" value="1"/>
</dbReference>
<gene>
    <name evidence="6" type="ORF">D7I47_08670</name>
</gene>
<dbReference type="EMBL" id="CP032630">
    <property type="protein sequence ID" value="AYF98321.1"/>
    <property type="molecule type" value="Genomic_DNA"/>
</dbReference>
<comment type="similarity">
    <text evidence="1">Belongs to the glycosyltransferase 2 family.</text>
</comment>
<dbReference type="InterPro" id="IPR029044">
    <property type="entry name" value="Nucleotide-diphossugar_trans"/>
</dbReference>
<dbReference type="PANTHER" id="PTHR43398:SF1">
    <property type="entry name" value="DOLICHOL-PHOSPHATE MANNOSYLTRANSFERASE SUBUNIT 1"/>
    <property type="match status" value="1"/>
</dbReference>
<evidence type="ECO:0000256" key="3">
    <source>
        <dbReference type="ARBA" id="ARBA00022679"/>
    </source>
</evidence>
<dbReference type="Pfam" id="PF00535">
    <property type="entry name" value="Glycos_transf_2"/>
    <property type="match status" value="1"/>
</dbReference>
<accession>A0A387B904</accession>
<dbReference type="InterPro" id="IPR001173">
    <property type="entry name" value="Glyco_trans_2-like"/>
</dbReference>
<reference evidence="7" key="1">
    <citation type="submission" date="2018-09" db="EMBL/GenBank/DDBJ databases">
        <title>Genome sequencing of strain 2DFWR-13.</title>
        <authorList>
            <person name="Heo J."/>
            <person name="Kim S.-J."/>
            <person name="Kwon S.-W."/>
        </authorList>
    </citation>
    <scope>NUCLEOTIDE SEQUENCE [LARGE SCALE GENOMIC DNA]</scope>
    <source>
        <strain evidence="7">2DFWR-13</strain>
    </source>
</reference>
<dbReference type="AlphaFoldDB" id="A0A387B904"/>
<dbReference type="FunFam" id="3.90.550.10:FF:000122">
    <property type="entry name" value="Dolichol-phosphate mannosyltransferase subunit 1"/>
    <property type="match status" value="1"/>
</dbReference>
<proteinExistence type="inferred from homology"/>
<dbReference type="PANTHER" id="PTHR43398">
    <property type="entry name" value="DOLICHOL-PHOSPHATE MANNOSYLTRANSFERASE SUBUNIT 1"/>
    <property type="match status" value="1"/>
</dbReference>
<dbReference type="Proteomes" id="UP000278886">
    <property type="component" value="Chromosome"/>
</dbReference>
<keyword evidence="2" id="KW-0328">Glycosyltransferase</keyword>
<sequence>MSCMPSARARPAGRVLVVTPTYDERENLAATLAALRRNAPDADVLVVDDASPDGTGELADEAAAADPRIHVLHRAAKDGLGRAYLAGFAWAREHGYDTVVEFDADGSHPAEALPAMLEALAEPGVGLVIGSRWVAGGRLVDWPASRRRLSKTANAYARVMLRLPVRDVTAGYRAYRSEVLAAIADQVVDSRGYCFQIDLTIRTADAGWGIREVPITFSERRAGVSKMTGAVVAEAMWRVTAWGIARRLRGRRPLPDGQGHGPGVVADAQRPGPEGDG</sequence>
<organism evidence="6 7">
    <name type="scientific">Protaetiibacter intestinalis</name>
    <dbReference type="NCBI Taxonomy" id="2419774"/>
    <lineage>
        <taxon>Bacteria</taxon>
        <taxon>Bacillati</taxon>
        <taxon>Actinomycetota</taxon>
        <taxon>Actinomycetes</taxon>
        <taxon>Micrococcales</taxon>
        <taxon>Microbacteriaceae</taxon>
        <taxon>Protaetiibacter</taxon>
    </lineage>
</organism>